<dbReference type="SUPFAM" id="SSF50249">
    <property type="entry name" value="Nucleic acid-binding proteins"/>
    <property type="match status" value="2"/>
</dbReference>
<sequence>MSDDFSSNGFDPKVGAPDEARLTGNADLESVAEPVVELAGHIKWFDVAKGFGFIVPDNGLPDVLVHVTCLKRDGYETASEGARVVCEVARRARGLQAVRIISMDESTALHPSELPPPRTHVTVVPTSALETVTVKWFNRLRGFGFVTRGEGTPDIFIHMETLRRFGITDVKPGQQLLVRFGNGPKGLMAAEVRPADGGHAPATH</sequence>
<dbReference type="PRINTS" id="PR00050">
    <property type="entry name" value="COLDSHOCK"/>
</dbReference>
<dbReference type="Pfam" id="PF00313">
    <property type="entry name" value="CSD"/>
    <property type="match status" value="2"/>
</dbReference>
<protein>
    <submittedName>
        <fullName evidence="2">CspA family cold shock protein</fullName>
    </submittedName>
</protein>
<dbReference type="InterPro" id="IPR011129">
    <property type="entry name" value="CSD"/>
</dbReference>
<dbReference type="SMART" id="SM00357">
    <property type="entry name" value="CSP"/>
    <property type="match status" value="2"/>
</dbReference>
<dbReference type="GO" id="GO:0003676">
    <property type="term" value="F:nucleic acid binding"/>
    <property type="evidence" value="ECO:0007669"/>
    <property type="project" value="InterPro"/>
</dbReference>
<keyword evidence="3" id="KW-1185">Reference proteome</keyword>
<dbReference type="Gene3D" id="2.40.50.140">
    <property type="entry name" value="Nucleic acid-binding proteins"/>
    <property type="match status" value="2"/>
</dbReference>
<accession>A0A840BUW4</accession>
<dbReference type="PROSITE" id="PS51857">
    <property type="entry name" value="CSD_2"/>
    <property type="match status" value="2"/>
</dbReference>
<dbReference type="InterPro" id="IPR012340">
    <property type="entry name" value="NA-bd_OB-fold"/>
</dbReference>
<dbReference type="PANTHER" id="PTHR11544">
    <property type="entry name" value="COLD SHOCK DOMAIN CONTAINING PROTEINS"/>
    <property type="match status" value="1"/>
</dbReference>
<gene>
    <name evidence="2" type="ORF">GGR16_001349</name>
</gene>
<comment type="caution">
    <text evidence="2">The sequence shown here is derived from an EMBL/GenBank/DDBJ whole genome shotgun (WGS) entry which is preliminary data.</text>
</comment>
<feature type="domain" description="CSD" evidence="1">
    <location>
        <begin position="129"/>
        <end position="194"/>
    </location>
</feature>
<reference evidence="2 3" key="1">
    <citation type="submission" date="2020-08" db="EMBL/GenBank/DDBJ databases">
        <title>Genomic Encyclopedia of Type Strains, Phase IV (KMG-IV): sequencing the most valuable type-strain genomes for metagenomic binning, comparative biology and taxonomic classification.</title>
        <authorList>
            <person name="Goeker M."/>
        </authorList>
    </citation>
    <scope>NUCLEOTIDE SEQUENCE [LARGE SCALE GENOMIC DNA]</scope>
    <source>
        <strain evidence="2 3">DSM 103737</strain>
    </source>
</reference>
<dbReference type="GO" id="GO:0005829">
    <property type="term" value="C:cytosol"/>
    <property type="evidence" value="ECO:0007669"/>
    <property type="project" value="UniProtKB-ARBA"/>
</dbReference>
<dbReference type="CDD" id="cd04458">
    <property type="entry name" value="CSP_CDS"/>
    <property type="match status" value="2"/>
</dbReference>
<dbReference type="InterPro" id="IPR050181">
    <property type="entry name" value="Cold_shock_domain"/>
</dbReference>
<feature type="domain" description="CSD" evidence="1">
    <location>
        <begin position="37"/>
        <end position="102"/>
    </location>
</feature>
<evidence type="ECO:0000313" key="3">
    <source>
        <dbReference type="Proteomes" id="UP000577362"/>
    </source>
</evidence>
<proteinExistence type="predicted"/>
<organism evidence="2 3">
    <name type="scientific">Chelatococcus caeni</name>
    <dbReference type="NCBI Taxonomy" id="1348468"/>
    <lineage>
        <taxon>Bacteria</taxon>
        <taxon>Pseudomonadati</taxon>
        <taxon>Pseudomonadota</taxon>
        <taxon>Alphaproteobacteria</taxon>
        <taxon>Hyphomicrobiales</taxon>
        <taxon>Chelatococcaceae</taxon>
        <taxon>Chelatococcus</taxon>
    </lineage>
</organism>
<dbReference type="Proteomes" id="UP000577362">
    <property type="component" value="Unassembled WGS sequence"/>
</dbReference>
<evidence type="ECO:0000313" key="2">
    <source>
        <dbReference type="EMBL" id="MBB4016343.1"/>
    </source>
</evidence>
<name>A0A840BUW4_9HYPH</name>
<dbReference type="RefSeq" id="WP_019404086.1">
    <property type="nucleotide sequence ID" value="NZ_JACIEN010000001.1"/>
</dbReference>
<evidence type="ECO:0000259" key="1">
    <source>
        <dbReference type="PROSITE" id="PS51857"/>
    </source>
</evidence>
<dbReference type="InterPro" id="IPR002059">
    <property type="entry name" value="CSP_DNA-bd"/>
</dbReference>
<dbReference type="EMBL" id="JACIEN010000001">
    <property type="protein sequence ID" value="MBB4016343.1"/>
    <property type="molecule type" value="Genomic_DNA"/>
</dbReference>
<dbReference type="AlphaFoldDB" id="A0A840BUW4"/>